<evidence type="ECO:0000313" key="3">
    <source>
        <dbReference type="Proteomes" id="UP000046392"/>
    </source>
</evidence>
<sequence length="370" mass="42344">MFHIIKSLLIINLFIISNINGAIDANGRKRNNCWTSGNKLSARWWEEGTIIERGKYWYQCERGNLEPRGCFSNKNKRIKIGEKYVENGYEMTCVLGSEGYLQFNFTHCVPDGIDRYSAGESWIDSSMKTWYVCKKDGPYLRMDVGGCVAHDKKTKLKIDEEYDYNGFVYTCRQKAGGAVQMCASGCIVNKNHYKIGGEWNDDKYIYYCKQKGGRASVSIIGCVYKGKRLFDGDSFIDGDKYYQCQIRETSHGIKSNGCVLIEDDGRKEKKTFGCRWIKKLKNGNKVQQTCLNINGEGKIKTEACIFVKNGKELVYLEPNYYTIFTSPDSEEPKVFACKVNEKGKYNLGVYKIHESKDITIGMKYDIPRGK</sequence>
<dbReference type="Proteomes" id="UP000046392">
    <property type="component" value="Unplaced"/>
</dbReference>
<dbReference type="STRING" id="174720.A0A0N5C5P9"/>
<feature type="domain" description="Abnormal cell migration protein 18-like fibronectin type I" evidence="2">
    <location>
        <begin position="107"/>
        <end position="177"/>
    </location>
</feature>
<reference evidence="4" key="1">
    <citation type="submission" date="2017-02" db="UniProtKB">
        <authorList>
            <consortium name="WormBaseParasite"/>
        </authorList>
    </citation>
    <scope>IDENTIFICATION</scope>
</reference>
<organism evidence="3 4">
    <name type="scientific">Strongyloides papillosus</name>
    <name type="common">Intestinal threadworm</name>
    <dbReference type="NCBI Taxonomy" id="174720"/>
    <lineage>
        <taxon>Eukaryota</taxon>
        <taxon>Metazoa</taxon>
        <taxon>Ecdysozoa</taxon>
        <taxon>Nematoda</taxon>
        <taxon>Chromadorea</taxon>
        <taxon>Rhabditida</taxon>
        <taxon>Tylenchina</taxon>
        <taxon>Panagrolaimomorpha</taxon>
        <taxon>Strongyloidoidea</taxon>
        <taxon>Strongyloididae</taxon>
        <taxon>Strongyloides</taxon>
    </lineage>
</organism>
<dbReference type="Pfam" id="PF23003">
    <property type="entry name" value="Fn1_2"/>
    <property type="match status" value="3"/>
</dbReference>
<protein>
    <submittedName>
        <fullName evidence="4">Ig-like domain-containing protein</fullName>
    </submittedName>
</protein>
<keyword evidence="3" id="KW-1185">Reference proteome</keyword>
<feature type="chain" id="PRO_5005895406" evidence="1">
    <location>
        <begin position="22"/>
        <end position="370"/>
    </location>
</feature>
<evidence type="ECO:0000256" key="1">
    <source>
        <dbReference type="SAM" id="SignalP"/>
    </source>
</evidence>
<dbReference type="InterPro" id="IPR040282">
    <property type="entry name" value="Mig-18-like"/>
</dbReference>
<dbReference type="PANTHER" id="PTHR35572">
    <property type="entry name" value="PROTEIN CBG04538-RELATED"/>
    <property type="match status" value="1"/>
</dbReference>
<feature type="domain" description="Abnormal cell migration protein 18-like fibronectin type I" evidence="2">
    <location>
        <begin position="184"/>
        <end position="251"/>
    </location>
</feature>
<accession>A0A0N5C5P9</accession>
<evidence type="ECO:0000259" key="2">
    <source>
        <dbReference type="Pfam" id="PF23003"/>
    </source>
</evidence>
<feature type="domain" description="Abnormal cell migration protein 18-like fibronectin type I" evidence="2">
    <location>
        <begin position="46"/>
        <end position="98"/>
    </location>
</feature>
<keyword evidence="1" id="KW-0732">Signal</keyword>
<name>A0A0N5C5P9_STREA</name>
<feature type="signal peptide" evidence="1">
    <location>
        <begin position="1"/>
        <end position="21"/>
    </location>
</feature>
<evidence type="ECO:0000313" key="4">
    <source>
        <dbReference type="WBParaSite" id="SPAL_0001327600.1"/>
    </source>
</evidence>
<proteinExistence type="predicted"/>
<dbReference type="WBParaSite" id="SPAL_0001327600.1">
    <property type="protein sequence ID" value="SPAL_0001327600.1"/>
    <property type="gene ID" value="SPAL_0001327600"/>
</dbReference>
<dbReference type="InterPro" id="IPR055119">
    <property type="entry name" value="Mig18_Fn1"/>
</dbReference>
<dbReference type="AlphaFoldDB" id="A0A0N5C5P9"/>
<dbReference type="PANTHER" id="PTHR35572:SF4">
    <property type="entry name" value="PROTEIN CBG15747"/>
    <property type="match status" value="1"/>
</dbReference>